<keyword evidence="1" id="KW-0808">Transferase</keyword>
<protein>
    <submittedName>
        <fullName evidence="2">Uncharacterized protein</fullName>
    </submittedName>
</protein>
<dbReference type="EMBL" id="CAWUPB010001195">
    <property type="protein sequence ID" value="CAK7355074.1"/>
    <property type="molecule type" value="Genomic_DNA"/>
</dbReference>
<name>A0AAV1SMK0_9ROSI</name>
<proteinExistence type="predicted"/>
<sequence length="425" mass="46310">MANVRLPSKSMVQAIANEESDERIDLTEIDLKLLLVSARIKNNVPVIGSVTMQSDDGLNVTAKHASASTTYGISQSQVSLTQQQVQRLLALLSEQNVSTTPDPSSVVSATTLSSMIVTTSCDNPPNSSPYVLDTDSALTDSSQPISIELSSSSHPLPAPIRRSNRVTKPPTYLGVSKPLLAVQVTELVDGIFIGCTMNHSAGDGTSFWNFFNFWSDISRELDHISKHPVLDRLSLLNELKARANGEVATNSISSLQSLLAHIWISTTRSRQDNLDEEVDLIIFVDIRTRLQPPLPDTYFGSAVVLGTVTMKAREILEHGLGYVALQINKVVSSYTEDKVEGILESFLDNPNPFTISNFVRNNCLIASSSPRFNVFGIEFGFGRPVAVRSARTKSDGKITLFPGKEEGSIDIGLSVFPETLKAMEK</sequence>
<dbReference type="InterPro" id="IPR023213">
    <property type="entry name" value="CAT-like_dom_sf"/>
</dbReference>
<reference evidence="2 3" key="1">
    <citation type="submission" date="2024-01" db="EMBL/GenBank/DDBJ databases">
        <authorList>
            <person name="Waweru B."/>
        </authorList>
    </citation>
    <scope>NUCLEOTIDE SEQUENCE [LARGE SCALE GENOMIC DNA]</scope>
</reference>
<dbReference type="GO" id="GO:0016740">
    <property type="term" value="F:transferase activity"/>
    <property type="evidence" value="ECO:0007669"/>
    <property type="project" value="UniProtKB-KW"/>
</dbReference>
<dbReference type="AlphaFoldDB" id="A0AAV1SMK0"/>
<evidence type="ECO:0000313" key="3">
    <source>
        <dbReference type="Proteomes" id="UP001314170"/>
    </source>
</evidence>
<accession>A0AAV1SMK0</accession>
<dbReference type="InterPro" id="IPR051283">
    <property type="entry name" value="Sec_Metabolite_Acyltrans"/>
</dbReference>
<keyword evidence="3" id="KW-1185">Reference proteome</keyword>
<dbReference type="PANTHER" id="PTHR31896:SF43">
    <property type="entry name" value="PROTEIN ENHANCED PSEUDOMONAS SUSCEPTIBILITY 1"/>
    <property type="match status" value="1"/>
</dbReference>
<comment type="caution">
    <text evidence="2">The sequence shown here is derived from an EMBL/GenBank/DDBJ whole genome shotgun (WGS) entry which is preliminary data.</text>
</comment>
<dbReference type="PANTHER" id="PTHR31896">
    <property type="entry name" value="FAMILY REGULATORY PROTEIN, PUTATIVE (AFU_ORTHOLOGUE AFUA_3G14730)-RELATED"/>
    <property type="match status" value="1"/>
</dbReference>
<dbReference type="Gene3D" id="3.30.559.10">
    <property type="entry name" value="Chloramphenicol acetyltransferase-like domain"/>
    <property type="match status" value="2"/>
</dbReference>
<gene>
    <name evidence="2" type="ORF">DCAF_LOCUS25483</name>
</gene>
<dbReference type="Pfam" id="PF02458">
    <property type="entry name" value="Transferase"/>
    <property type="match status" value="1"/>
</dbReference>
<evidence type="ECO:0000256" key="1">
    <source>
        <dbReference type="ARBA" id="ARBA00022679"/>
    </source>
</evidence>
<evidence type="ECO:0000313" key="2">
    <source>
        <dbReference type="EMBL" id="CAK7355074.1"/>
    </source>
</evidence>
<organism evidence="2 3">
    <name type="scientific">Dovyalis caffra</name>
    <dbReference type="NCBI Taxonomy" id="77055"/>
    <lineage>
        <taxon>Eukaryota</taxon>
        <taxon>Viridiplantae</taxon>
        <taxon>Streptophyta</taxon>
        <taxon>Embryophyta</taxon>
        <taxon>Tracheophyta</taxon>
        <taxon>Spermatophyta</taxon>
        <taxon>Magnoliopsida</taxon>
        <taxon>eudicotyledons</taxon>
        <taxon>Gunneridae</taxon>
        <taxon>Pentapetalae</taxon>
        <taxon>rosids</taxon>
        <taxon>fabids</taxon>
        <taxon>Malpighiales</taxon>
        <taxon>Salicaceae</taxon>
        <taxon>Flacourtieae</taxon>
        <taxon>Dovyalis</taxon>
    </lineage>
</organism>
<dbReference type="Proteomes" id="UP001314170">
    <property type="component" value="Unassembled WGS sequence"/>
</dbReference>